<evidence type="ECO:0008006" key="4">
    <source>
        <dbReference type="Google" id="ProtNLM"/>
    </source>
</evidence>
<evidence type="ECO:0000313" key="3">
    <source>
        <dbReference type="Proteomes" id="UP001172102"/>
    </source>
</evidence>
<dbReference type="AlphaFoldDB" id="A0AA40BAW0"/>
<name>A0AA40BAW0_9PEZI</name>
<reference evidence="2" key="1">
    <citation type="submission" date="2023-06" db="EMBL/GenBank/DDBJ databases">
        <title>Genome-scale phylogeny and comparative genomics of the fungal order Sordariales.</title>
        <authorList>
            <consortium name="Lawrence Berkeley National Laboratory"/>
            <person name="Hensen N."/>
            <person name="Bonometti L."/>
            <person name="Westerberg I."/>
            <person name="Brannstrom I.O."/>
            <person name="Guillou S."/>
            <person name="Cros-Aarteil S."/>
            <person name="Calhoun S."/>
            <person name="Haridas S."/>
            <person name="Kuo A."/>
            <person name="Mondo S."/>
            <person name="Pangilinan J."/>
            <person name="Riley R."/>
            <person name="Labutti K."/>
            <person name="Andreopoulos B."/>
            <person name="Lipzen A."/>
            <person name="Chen C."/>
            <person name="Yanf M."/>
            <person name="Daum C."/>
            <person name="Ng V."/>
            <person name="Clum A."/>
            <person name="Steindorff A."/>
            <person name="Ohm R."/>
            <person name="Martin F."/>
            <person name="Silar P."/>
            <person name="Natvig D."/>
            <person name="Lalanne C."/>
            <person name="Gautier V."/>
            <person name="Ament-Velasquez S.L."/>
            <person name="Kruys A."/>
            <person name="Hutchinson M.I."/>
            <person name="Powell A.J."/>
            <person name="Barry K."/>
            <person name="Miller A.N."/>
            <person name="Grigoriev I.V."/>
            <person name="Debuchy R."/>
            <person name="Gladieux P."/>
            <person name="Thoren M.H."/>
            <person name="Johannesson H."/>
        </authorList>
    </citation>
    <scope>NUCLEOTIDE SEQUENCE</scope>
    <source>
        <strain evidence="2">SMH4607-1</strain>
    </source>
</reference>
<evidence type="ECO:0000256" key="1">
    <source>
        <dbReference type="SAM" id="SignalP"/>
    </source>
</evidence>
<keyword evidence="1" id="KW-0732">Signal</keyword>
<protein>
    <recommendedName>
        <fullName evidence="4">Secreted protein</fullName>
    </recommendedName>
</protein>
<evidence type="ECO:0000313" key="2">
    <source>
        <dbReference type="EMBL" id="KAK0730840.1"/>
    </source>
</evidence>
<comment type="caution">
    <text evidence="2">The sequence shown here is derived from an EMBL/GenBank/DDBJ whole genome shotgun (WGS) entry which is preliminary data.</text>
</comment>
<gene>
    <name evidence="2" type="ORF">B0H67DRAFT_52796</name>
</gene>
<dbReference type="EMBL" id="JAUKUA010000001">
    <property type="protein sequence ID" value="KAK0730840.1"/>
    <property type="molecule type" value="Genomic_DNA"/>
</dbReference>
<sequence>MPYQRWMLVFFFCSICSADPSRVGCSDGSSSSSHAWQLSHPSTTVRLLLTRWAAKRLRHPRWNIPESVSYASTPPQFCACSLFILS</sequence>
<feature type="signal peptide" evidence="1">
    <location>
        <begin position="1"/>
        <end position="18"/>
    </location>
</feature>
<accession>A0AA40BAW0</accession>
<feature type="chain" id="PRO_5041350244" description="Secreted protein" evidence="1">
    <location>
        <begin position="19"/>
        <end position="86"/>
    </location>
</feature>
<keyword evidence="3" id="KW-1185">Reference proteome</keyword>
<proteinExistence type="predicted"/>
<organism evidence="2 3">
    <name type="scientific">Lasiosphaeris hirsuta</name>
    <dbReference type="NCBI Taxonomy" id="260670"/>
    <lineage>
        <taxon>Eukaryota</taxon>
        <taxon>Fungi</taxon>
        <taxon>Dikarya</taxon>
        <taxon>Ascomycota</taxon>
        <taxon>Pezizomycotina</taxon>
        <taxon>Sordariomycetes</taxon>
        <taxon>Sordariomycetidae</taxon>
        <taxon>Sordariales</taxon>
        <taxon>Lasiosphaeriaceae</taxon>
        <taxon>Lasiosphaeris</taxon>
    </lineage>
</organism>
<dbReference type="Proteomes" id="UP001172102">
    <property type="component" value="Unassembled WGS sequence"/>
</dbReference>